<keyword evidence="1" id="KW-1133">Transmembrane helix</keyword>
<feature type="transmembrane region" description="Helical" evidence="1">
    <location>
        <begin position="20"/>
        <end position="36"/>
    </location>
</feature>
<proteinExistence type="predicted"/>
<organism evidence="2 3">
    <name type="scientific">Neptunitalea lumnitzerae</name>
    <dbReference type="NCBI Taxonomy" id="2965509"/>
    <lineage>
        <taxon>Bacteria</taxon>
        <taxon>Pseudomonadati</taxon>
        <taxon>Bacteroidota</taxon>
        <taxon>Flavobacteriia</taxon>
        <taxon>Flavobacteriales</taxon>
        <taxon>Flavobacteriaceae</taxon>
        <taxon>Neptunitalea</taxon>
    </lineage>
</organism>
<evidence type="ECO:0000313" key="2">
    <source>
        <dbReference type="EMBL" id="GLB47889.1"/>
    </source>
</evidence>
<accession>A0ABQ5MES9</accession>
<gene>
    <name evidence="2" type="ORF">Y10_02570</name>
</gene>
<keyword evidence="3" id="KW-1185">Reference proteome</keyword>
<evidence type="ECO:0000313" key="3">
    <source>
        <dbReference type="Proteomes" id="UP001143543"/>
    </source>
</evidence>
<keyword evidence="1" id="KW-0472">Membrane</keyword>
<comment type="caution">
    <text evidence="2">The sequence shown here is derived from an EMBL/GenBank/DDBJ whole genome shotgun (WGS) entry which is preliminary data.</text>
</comment>
<reference evidence="2" key="1">
    <citation type="submission" date="2022-07" db="EMBL/GenBank/DDBJ databases">
        <title>Taxonomy of Novel Oxalotrophic and Methylotrophic Bacteria.</title>
        <authorList>
            <person name="Sahin N."/>
            <person name="Tani A."/>
        </authorList>
    </citation>
    <scope>NUCLEOTIDE SEQUENCE</scope>
    <source>
        <strain evidence="2">Y10</strain>
    </source>
</reference>
<sequence length="224" mass="25676">MIHKFYSKTSKEQKKVQIKIGLLALLIIAIGVWIAWFTQVYIIGILIFFIIITLLAPFVDTPSMKQAGRLTYHSLLFITEKPKDNKIKVHGGTLFDYVFVLCKQIPREKRIHFILQQYVEGLIHLITSLENSKEEHIIISGTSYIINERTAKRLGFKVIDTDGLQLIILALNYCNITTSYSIAKGKITLPNIAKTKTFEVSLADLKEKKSYLISLNKKLYSRLK</sequence>
<name>A0ABQ5MES9_9FLAO</name>
<protein>
    <submittedName>
        <fullName evidence="2">Uncharacterized protein</fullName>
    </submittedName>
</protein>
<dbReference type="Proteomes" id="UP001143543">
    <property type="component" value="Unassembled WGS sequence"/>
</dbReference>
<dbReference type="EMBL" id="BRVO01000001">
    <property type="protein sequence ID" value="GLB47889.1"/>
    <property type="molecule type" value="Genomic_DNA"/>
</dbReference>
<dbReference type="RefSeq" id="WP_281763552.1">
    <property type="nucleotide sequence ID" value="NZ_BRVO01000001.1"/>
</dbReference>
<evidence type="ECO:0000256" key="1">
    <source>
        <dbReference type="SAM" id="Phobius"/>
    </source>
</evidence>
<keyword evidence="1" id="KW-0812">Transmembrane</keyword>
<feature type="transmembrane region" description="Helical" evidence="1">
    <location>
        <begin position="42"/>
        <end position="59"/>
    </location>
</feature>